<accession>A0A7H1C0S3</accession>
<proteinExistence type="predicted"/>
<protein>
    <submittedName>
        <fullName evidence="1">DUF276 domain-containing protein</fullName>
    </submittedName>
</protein>
<dbReference type="RefSeq" id="WP_188156224.1">
    <property type="nucleotide sequence ID" value="NZ_CP061280.1"/>
</dbReference>
<name>A0A7H1C0S3_9PAST</name>
<evidence type="ECO:0000313" key="1">
    <source>
        <dbReference type="EMBL" id="QNS14578.1"/>
    </source>
</evidence>
<sequence length="479" mass="52407">MANYGVVNSGFMRKRLPEQLQEIYSEMKSGFGNDISLEPDTVLGVLANITAERFSAIWEEMENVYLQMYPMSATGSNLDRAVSFTGVTRLQEQPSSVDVVWYGVEGTVIPDYASVRNLDSQVLYFNNGEFTISKSKAYDVIISPANSKINTGETISLMIDGVTYRYTTNRSSAAYAIEELGKILKNINYISTSTNGVEMRITASTVESFELELVSGLKLDKLGTMNNCLTEGASLDYAEKGEVSEIVSTVTGLDLVNNLTDGTRGRFEETDSELYARYSRGVYHTGAGTSESIYANLMKVKGVSSALVYENDQKTPDEYGTPANSIHCIVKGGLDNEVAETILALKPAGIPTHGNVSIRVTDSQNINKVVKFSRPKKKHIWIKVVAQTFVDQNELAKSGYIVNITNNIMNYGNSLSVGADVILQRIMAECVKIDGVNSVDVSIGVTNTLTDSEPVYSKQDIKIAPDEEAIFDKSIVVVS</sequence>
<dbReference type="KEGG" id="mbos:ICJ55_07385"/>
<organism evidence="1 2">
    <name type="scientific">Mannheimia bovis</name>
    <dbReference type="NCBI Taxonomy" id="2770636"/>
    <lineage>
        <taxon>Bacteria</taxon>
        <taxon>Pseudomonadati</taxon>
        <taxon>Pseudomonadota</taxon>
        <taxon>Gammaproteobacteria</taxon>
        <taxon>Pasteurellales</taxon>
        <taxon>Pasteurellaceae</taxon>
        <taxon>Mannheimia</taxon>
    </lineage>
</organism>
<keyword evidence="2" id="KW-1185">Reference proteome</keyword>
<gene>
    <name evidence="1" type="ORF">ICJ55_07385</name>
</gene>
<evidence type="ECO:0000313" key="2">
    <source>
        <dbReference type="Proteomes" id="UP000576260"/>
    </source>
</evidence>
<dbReference type="Pfam" id="PF03434">
    <property type="entry name" value="DUF276"/>
    <property type="match status" value="1"/>
</dbReference>
<dbReference type="AlphaFoldDB" id="A0A7H1C0S3"/>
<reference evidence="1 2" key="1">
    <citation type="submission" date="2020-09" db="EMBL/GenBank/DDBJ databases">
        <title>Mannheimia bovis sp.nov., isolated from a cow.</title>
        <authorList>
            <person name="Li F."/>
        </authorList>
    </citation>
    <scope>NUCLEOTIDE SEQUENCE [LARGE SCALE GENOMIC DNA]</scope>
    <source>
        <strain evidence="1 2">ZY190616</strain>
    </source>
</reference>
<dbReference type="Proteomes" id="UP000576260">
    <property type="component" value="Chromosome"/>
</dbReference>
<dbReference type="EMBL" id="CP061280">
    <property type="protein sequence ID" value="QNS14578.1"/>
    <property type="molecule type" value="Genomic_DNA"/>
</dbReference>
<dbReference type="InterPro" id="IPR005096">
    <property type="entry name" value="DUF276"/>
</dbReference>